<proteinExistence type="inferred from homology"/>
<dbReference type="GO" id="GO:0006308">
    <property type="term" value="P:DNA catabolic process"/>
    <property type="evidence" value="ECO:0007669"/>
    <property type="project" value="UniProtKB-UniRule"/>
</dbReference>
<dbReference type="CDD" id="cd04489">
    <property type="entry name" value="ExoVII_LU_OBF"/>
    <property type="match status" value="1"/>
</dbReference>
<dbReference type="EMBL" id="CP044399">
    <property type="protein sequence ID" value="QFI38870.1"/>
    <property type="molecule type" value="Genomic_DNA"/>
</dbReference>
<feature type="coiled-coil region" evidence="7">
    <location>
        <begin position="370"/>
        <end position="409"/>
    </location>
</feature>
<keyword evidence="7" id="KW-0175">Coiled coil</keyword>
<protein>
    <recommendedName>
        <fullName evidence="5">Exodeoxyribonuclease 7 large subunit</fullName>
        <ecNumber evidence="5">3.1.11.6</ecNumber>
    </recommendedName>
    <alternativeName>
        <fullName evidence="5">Exodeoxyribonuclease VII large subunit</fullName>
        <shortName evidence="5">Exonuclease VII large subunit</shortName>
    </alternativeName>
</protein>
<evidence type="ECO:0000256" key="6">
    <source>
        <dbReference type="RuleBase" id="RU004355"/>
    </source>
</evidence>
<keyword evidence="4 5" id="KW-0269">Exonuclease</keyword>
<evidence type="ECO:0000256" key="2">
    <source>
        <dbReference type="ARBA" id="ARBA00022722"/>
    </source>
</evidence>
<dbReference type="AlphaFoldDB" id="A0A5J6WPL5"/>
<feature type="domain" description="OB-fold nucleic acid binding" evidence="9">
    <location>
        <begin position="23"/>
        <end position="115"/>
    </location>
</feature>
<feature type="domain" description="Exonuclease VII large subunit C-terminal" evidence="8">
    <location>
        <begin position="139"/>
        <end position="453"/>
    </location>
</feature>
<dbReference type="InterPro" id="IPR003753">
    <property type="entry name" value="Exonuc_VII_L"/>
</dbReference>
<accession>A0A5J6WPL5</accession>
<evidence type="ECO:0000259" key="8">
    <source>
        <dbReference type="Pfam" id="PF02601"/>
    </source>
</evidence>
<gene>
    <name evidence="5 10" type="primary">xseA</name>
    <name evidence="10" type="ORF">FR932_13910</name>
</gene>
<keyword evidence="3 5" id="KW-0378">Hydrolase</keyword>
<dbReference type="GO" id="GO:0009318">
    <property type="term" value="C:exodeoxyribonuclease VII complex"/>
    <property type="evidence" value="ECO:0007669"/>
    <property type="project" value="UniProtKB-UniRule"/>
</dbReference>
<dbReference type="Pfam" id="PF13742">
    <property type="entry name" value="tRNA_anti_2"/>
    <property type="match status" value="1"/>
</dbReference>
<dbReference type="InterPro" id="IPR020579">
    <property type="entry name" value="Exonuc_VII_lsu_C"/>
</dbReference>
<sequence length="456" mass="50826">MKNASDFNCLTRESLILNNPNIYTVTHLNASVRQLIESEMGTLWLTGEISNFVAPASGHWYLSLKDSRSQVRCAMFKGNNRRVSFRPANGQQVLAKVRVTMYEPRGEYQLVIESLSPAGDGILQQQYEQLKASLDAQGYFAQAHKKALPLHAKKIGIVTSSTGAAVHDILTVLARRSPNLPVIIYPTLVQGAQAASAIVNAINMANQRNEVDLLIVGRGGGSLEDLWCFNEASVAQAIFNSQLPIISAVGHEIDVTIADFVADMRAPTPSAAAELVSQDQAHLQQQVTNLSKRLNKAMQNQLARKQHQQRYLQQSLMSQHPQHKLQQQSQKLDELNLRLNQAVNRHIAKQKLNLTQLTGRLQSRSPVHKLTAMQQQQANLQARLHNAMQRRLQQEQNQLQNLVQQLQTVSPLATLTRGYSITQNDQHQVITSVSKLKAGDKLITRFTDGEIRSTID</sequence>
<comment type="catalytic activity">
    <reaction evidence="5 6">
        <text>Exonucleolytic cleavage in either 5'- to 3'- or 3'- to 5'-direction to yield nucleoside 5'-phosphates.</text>
        <dbReference type="EC" id="3.1.11.6"/>
    </reaction>
</comment>
<dbReference type="NCBIfam" id="TIGR00237">
    <property type="entry name" value="xseA"/>
    <property type="match status" value="1"/>
</dbReference>
<dbReference type="OrthoDB" id="9802795at2"/>
<evidence type="ECO:0000313" key="10">
    <source>
        <dbReference type="EMBL" id="QFI38870.1"/>
    </source>
</evidence>
<dbReference type="KEGG" id="mmaa:FR932_13910"/>
<evidence type="ECO:0000256" key="1">
    <source>
        <dbReference type="ARBA" id="ARBA00022490"/>
    </source>
</evidence>
<evidence type="ECO:0000256" key="5">
    <source>
        <dbReference type="HAMAP-Rule" id="MF_00378"/>
    </source>
</evidence>
<dbReference type="HAMAP" id="MF_00378">
    <property type="entry name" value="Exonuc_7_L"/>
    <property type="match status" value="1"/>
</dbReference>
<keyword evidence="1 5" id="KW-0963">Cytoplasm</keyword>
<evidence type="ECO:0000259" key="9">
    <source>
        <dbReference type="Pfam" id="PF13742"/>
    </source>
</evidence>
<evidence type="ECO:0000313" key="11">
    <source>
        <dbReference type="Proteomes" id="UP000327424"/>
    </source>
</evidence>
<comment type="subunit">
    <text evidence="5">Heterooligomer composed of large and small subunits.</text>
</comment>
<organism evidence="10 11">
    <name type="scientific">Moritella marina ATCC 15381</name>
    <dbReference type="NCBI Taxonomy" id="1202962"/>
    <lineage>
        <taxon>Bacteria</taxon>
        <taxon>Pseudomonadati</taxon>
        <taxon>Pseudomonadota</taxon>
        <taxon>Gammaproteobacteria</taxon>
        <taxon>Alteromonadales</taxon>
        <taxon>Moritellaceae</taxon>
        <taxon>Moritella</taxon>
    </lineage>
</organism>
<dbReference type="GO" id="GO:0003676">
    <property type="term" value="F:nucleic acid binding"/>
    <property type="evidence" value="ECO:0007669"/>
    <property type="project" value="InterPro"/>
</dbReference>
<dbReference type="PANTHER" id="PTHR30008:SF0">
    <property type="entry name" value="EXODEOXYRIBONUCLEASE 7 LARGE SUBUNIT"/>
    <property type="match status" value="1"/>
</dbReference>
<dbReference type="RefSeq" id="WP_019441509.1">
    <property type="nucleotide sequence ID" value="NZ_ALOE01000019.1"/>
</dbReference>
<comment type="subcellular location">
    <subcellularLocation>
        <location evidence="5 6">Cytoplasm</location>
    </subcellularLocation>
</comment>
<dbReference type="EC" id="3.1.11.6" evidence="5"/>
<dbReference type="GO" id="GO:0005737">
    <property type="term" value="C:cytoplasm"/>
    <property type="evidence" value="ECO:0007669"/>
    <property type="project" value="UniProtKB-SubCell"/>
</dbReference>
<evidence type="ECO:0000256" key="4">
    <source>
        <dbReference type="ARBA" id="ARBA00022839"/>
    </source>
</evidence>
<comment type="function">
    <text evidence="5">Bidirectionally degrades single-stranded DNA into large acid-insoluble oligonucleotides, which are then degraded further into small acid-soluble oligonucleotides.</text>
</comment>
<evidence type="ECO:0000256" key="3">
    <source>
        <dbReference type="ARBA" id="ARBA00022801"/>
    </source>
</evidence>
<dbReference type="Pfam" id="PF02601">
    <property type="entry name" value="Exonuc_VII_L"/>
    <property type="match status" value="1"/>
</dbReference>
<comment type="similarity">
    <text evidence="5 6">Belongs to the XseA family.</text>
</comment>
<keyword evidence="2 5" id="KW-0540">Nuclease</keyword>
<dbReference type="GO" id="GO:0008855">
    <property type="term" value="F:exodeoxyribonuclease VII activity"/>
    <property type="evidence" value="ECO:0007669"/>
    <property type="project" value="UniProtKB-UniRule"/>
</dbReference>
<dbReference type="PANTHER" id="PTHR30008">
    <property type="entry name" value="EXODEOXYRIBONUCLEASE 7 LARGE SUBUNIT"/>
    <property type="match status" value="1"/>
</dbReference>
<dbReference type="Proteomes" id="UP000327424">
    <property type="component" value="Chromosome"/>
</dbReference>
<evidence type="ECO:0000256" key="7">
    <source>
        <dbReference type="SAM" id="Coils"/>
    </source>
</evidence>
<reference evidence="10 11" key="1">
    <citation type="submission" date="2019-09" db="EMBL/GenBank/DDBJ databases">
        <title>Hybrid Assembly of the complete Genome of the Deep-Sea Bacterium Moritella marina from long Nanopore and Illumina reads.</title>
        <authorList>
            <person name="Magin S."/>
            <person name="Georgoulis A."/>
            <person name="Papadimitriou K."/>
            <person name="Iliakis G."/>
            <person name="Vorgias C.E."/>
        </authorList>
    </citation>
    <scope>NUCLEOTIDE SEQUENCE [LARGE SCALE GENOMIC DNA]</scope>
    <source>
        <strain evidence="10 11">MP-1</strain>
    </source>
</reference>
<dbReference type="InterPro" id="IPR025824">
    <property type="entry name" value="OB-fold_nuc-bd_dom"/>
</dbReference>
<keyword evidence="11" id="KW-1185">Reference proteome</keyword>
<name>A0A5J6WPL5_MORMI</name>